<proteinExistence type="predicted"/>
<dbReference type="AlphaFoldDB" id="A0A2Z2H442"/>
<protein>
    <submittedName>
        <fullName evidence="1">Uncharacterized protein</fullName>
    </submittedName>
</protein>
<sequence length="63" mass="7069">MYVTTKPGADGTTHVTLRDEEGHFVDVTHMSPFVFELFLACCRIMTQGEAFLLILDEHQQVAA</sequence>
<gene>
    <name evidence="1" type="ORF">B9G99_00265</name>
</gene>
<dbReference type="RefSeq" id="WP_086620234.1">
    <property type="nucleotide sequence ID" value="NZ_CP021323.1"/>
</dbReference>
<evidence type="ECO:0000313" key="1">
    <source>
        <dbReference type="EMBL" id="ARS51526.1"/>
    </source>
</evidence>
<name>A0A2Z2H442_9GAMM</name>
<keyword evidence="2" id="KW-1185">Reference proteome</keyword>
<dbReference type="Proteomes" id="UP000250025">
    <property type="component" value="Chromosome"/>
</dbReference>
<dbReference type="KEGG" id="kus:B9G99_00265"/>
<evidence type="ECO:0000313" key="2">
    <source>
        <dbReference type="Proteomes" id="UP000250025"/>
    </source>
</evidence>
<reference evidence="1 2" key="1">
    <citation type="journal article" date="2017" name="Int. J. Syst. Evol. Microbiol.">
        <title>Kushneria konosiri sp. nov., isolated from the Korean salt-fermented seafood Daemi-jeot.</title>
        <authorList>
            <person name="Yun J.H."/>
            <person name="Park S.K."/>
            <person name="Lee J.Y."/>
            <person name="Jung M.J."/>
            <person name="Bae J.W."/>
        </authorList>
    </citation>
    <scope>NUCLEOTIDE SEQUENCE [LARGE SCALE GENOMIC DNA]</scope>
    <source>
        <strain evidence="1 2">X49</strain>
    </source>
</reference>
<dbReference type="EMBL" id="CP021323">
    <property type="protein sequence ID" value="ARS51526.1"/>
    <property type="molecule type" value="Genomic_DNA"/>
</dbReference>
<organism evidence="1 2">
    <name type="scientific">Kushneria konosiri</name>
    <dbReference type="NCBI Taxonomy" id="698828"/>
    <lineage>
        <taxon>Bacteria</taxon>
        <taxon>Pseudomonadati</taxon>
        <taxon>Pseudomonadota</taxon>
        <taxon>Gammaproteobacteria</taxon>
        <taxon>Oceanospirillales</taxon>
        <taxon>Halomonadaceae</taxon>
        <taxon>Kushneria</taxon>
    </lineage>
</organism>
<accession>A0A2Z2H442</accession>